<dbReference type="EMBL" id="JACBZO010000001">
    <property type="protein sequence ID" value="NYI40676.1"/>
    <property type="molecule type" value="Genomic_DNA"/>
</dbReference>
<keyword evidence="5" id="KW-0548">Nucleotidyltransferase</keyword>
<keyword evidence="3" id="KW-0269">Exonuclease</keyword>
<dbReference type="Pfam" id="PF00929">
    <property type="entry name" value="RNase_T"/>
    <property type="match status" value="1"/>
</dbReference>
<dbReference type="AlphaFoldDB" id="A0A7Y9ZC77"/>
<dbReference type="InterPro" id="IPR012337">
    <property type="entry name" value="RNaseH-like_sf"/>
</dbReference>
<proteinExistence type="predicted"/>
<dbReference type="SMART" id="SM00479">
    <property type="entry name" value="EXOIII"/>
    <property type="match status" value="1"/>
</dbReference>
<dbReference type="InterPro" id="IPR013520">
    <property type="entry name" value="Ribonucl_H"/>
</dbReference>
<dbReference type="OrthoDB" id="9791657at2"/>
<sequence length="247" mass="26851">MSWLDGPMVGFDTETTGVSTTTDRIVTAALIRREGERVETRTWLIDPGVEIPARATEVHGITTEQARAEGVPPEGALEEIAAALAEALTASVPVVGFNVQYDLSILDAELSRHGLPTLGQRLPGGVRPVVDPLVLDRHLDKYRKGPRKLIDMCHIYVVPVDADSLHAADADVLATLDLVHAIADRYPTVGQTDLPALHDQQAEAHRVWAVRFGAWLKSKGTIDDLPRPDWPVPIEASEAAQDNDALF</sequence>
<name>A0A7Y9ZC77_9MICO</name>
<organism evidence="5 6">
    <name type="scientific">Demequina lutea</name>
    <dbReference type="NCBI Taxonomy" id="431489"/>
    <lineage>
        <taxon>Bacteria</taxon>
        <taxon>Bacillati</taxon>
        <taxon>Actinomycetota</taxon>
        <taxon>Actinomycetes</taxon>
        <taxon>Micrococcales</taxon>
        <taxon>Demequinaceae</taxon>
        <taxon>Demequina</taxon>
    </lineage>
</organism>
<keyword evidence="2" id="KW-0378">Hydrolase</keyword>
<dbReference type="Gene3D" id="3.30.420.10">
    <property type="entry name" value="Ribonuclease H-like superfamily/Ribonuclease H"/>
    <property type="match status" value="1"/>
</dbReference>
<evidence type="ECO:0000259" key="4">
    <source>
        <dbReference type="SMART" id="SM00479"/>
    </source>
</evidence>
<evidence type="ECO:0000256" key="1">
    <source>
        <dbReference type="ARBA" id="ARBA00022722"/>
    </source>
</evidence>
<protein>
    <submittedName>
        <fullName evidence="5">DNA polymerase-3 subunit epsilon</fullName>
        <ecNumber evidence="5">2.7.7.7</ecNumber>
    </submittedName>
</protein>
<dbReference type="CDD" id="cd06127">
    <property type="entry name" value="DEDDh"/>
    <property type="match status" value="1"/>
</dbReference>
<comment type="caution">
    <text evidence="5">The sequence shown here is derived from an EMBL/GenBank/DDBJ whole genome shotgun (WGS) entry which is preliminary data.</text>
</comment>
<dbReference type="GO" id="GO:0003676">
    <property type="term" value="F:nucleic acid binding"/>
    <property type="evidence" value="ECO:0007669"/>
    <property type="project" value="InterPro"/>
</dbReference>
<dbReference type="PANTHER" id="PTHR30231:SF4">
    <property type="entry name" value="PROTEIN NEN2"/>
    <property type="match status" value="1"/>
</dbReference>
<dbReference type="GO" id="GO:0005829">
    <property type="term" value="C:cytosol"/>
    <property type="evidence" value="ECO:0007669"/>
    <property type="project" value="TreeGrafter"/>
</dbReference>
<dbReference type="GO" id="GO:0003887">
    <property type="term" value="F:DNA-directed DNA polymerase activity"/>
    <property type="evidence" value="ECO:0007669"/>
    <property type="project" value="UniProtKB-EC"/>
</dbReference>
<keyword evidence="6" id="KW-1185">Reference proteome</keyword>
<evidence type="ECO:0000313" key="6">
    <source>
        <dbReference type="Proteomes" id="UP000547973"/>
    </source>
</evidence>
<reference evidence="5 6" key="1">
    <citation type="submission" date="2020-07" db="EMBL/GenBank/DDBJ databases">
        <title>Sequencing the genomes of 1000 actinobacteria strains.</title>
        <authorList>
            <person name="Klenk H.-P."/>
        </authorList>
    </citation>
    <scope>NUCLEOTIDE SEQUENCE [LARGE SCALE GENOMIC DNA]</scope>
    <source>
        <strain evidence="5 6">DSM 19970</strain>
    </source>
</reference>
<keyword evidence="1" id="KW-0540">Nuclease</keyword>
<evidence type="ECO:0000256" key="3">
    <source>
        <dbReference type="ARBA" id="ARBA00022839"/>
    </source>
</evidence>
<dbReference type="PANTHER" id="PTHR30231">
    <property type="entry name" value="DNA POLYMERASE III SUBUNIT EPSILON"/>
    <property type="match status" value="1"/>
</dbReference>
<dbReference type="InterPro" id="IPR036397">
    <property type="entry name" value="RNaseH_sf"/>
</dbReference>
<evidence type="ECO:0000313" key="5">
    <source>
        <dbReference type="EMBL" id="NYI40676.1"/>
    </source>
</evidence>
<keyword evidence="5" id="KW-0808">Transferase</keyword>
<feature type="domain" description="Exonuclease" evidence="4">
    <location>
        <begin position="7"/>
        <end position="188"/>
    </location>
</feature>
<dbReference type="RefSeq" id="WP_062074552.1">
    <property type="nucleotide sequence ID" value="NZ_BBRC01000003.1"/>
</dbReference>
<accession>A0A7Y9ZC77</accession>
<evidence type="ECO:0000256" key="2">
    <source>
        <dbReference type="ARBA" id="ARBA00022801"/>
    </source>
</evidence>
<dbReference type="GO" id="GO:0008408">
    <property type="term" value="F:3'-5' exonuclease activity"/>
    <property type="evidence" value="ECO:0007669"/>
    <property type="project" value="TreeGrafter"/>
</dbReference>
<gene>
    <name evidence="5" type="ORF">BKA03_000795</name>
</gene>
<dbReference type="EC" id="2.7.7.7" evidence="5"/>
<dbReference type="Proteomes" id="UP000547973">
    <property type="component" value="Unassembled WGS sequence"/>
</dbReference>
<dbReference type="SUPFAM" id="SSF53098">
    <property type="entry name" value="Ribonuclease H-like"/>
    <property type="match status" value="1"/>
</dbReference>
<dbReference type="NCBIfam" id="NF005927">
    <property type="entry name" value="PRK07942.1"/>
    <property type="match status" value="1"/>
</dbReference>